<dbReference type="SUPFAM" id="SSF48239">
    <property type="entry name" value="Terpenoid cyclases/Protein prenyltransferases"/>
    <property type="match status" value="1"/>
</dbReference>
<dbReference type="GO" id="GO:0010333">
    <property type="term" value="F:terpene synthase activity"/>
    <property type="evidence" value="ECO:0007669"/>
    <property type="project" value="InterPro"/>
</dbReference>
<sequence length="157" mass="18501">VFDSFKNKTGDFKASLNDDTKGLLQLYEASFLLTKGETTLELAREFSANLLRKKLNDDRIHDDEGGILLLMVRHALELPIHWRVQRPNARWFIEQVYEKSQHVNPILLELAKLDFNIVQSTHQQELKHLSSWWEQTELAKTLPFARDRLVENYLWTI</sequence>
<dbReference type="PANTHER" id="PTHR31225">
    <property type="entry name" value="OS04G0344100 PROTEIN-RELATED"/>
    <property type="match status" value="1"/>
</dbReference>
<dbReference type="InterPro" id="IPR050148">
    <property type="entry name" value="Terpene_synthase-like"/>
</dbReference>
<dbReference type="STRING" id="4155.A0A022PRL4"/>
<proteinExistence type="predicted"/>
<dbReference type="EMBL" id="KI632331">
    <property type="protein sequence ID" value="EYU18421.1"/>
    <property type="molecule type" value="Genomic_DNA"/>
</dbReference>
<dbReference type="InterPro" id="IPR001906">
    <property type="entry name" value="Terpene_synth_N"/>
</dbReference>
<feature type="non-terminal residue" evidence="3">
    <location>
        <position position="1"/>
    </location>
</feature>
<dbReference type="InterPro" id="IPR008930">
    <property type="entry name" value="Terpenoid_cyclase/PrenylTrfase"/>
</dbReference>
<gene>
    <name evidence="3" type="ORF">MIMGU_mgv1a0244873mg</name>
</gene>
<dbReference type="InterPro" id="IPR036965">
    <property type="entry name" value="Terpene_synth_N_sf"/>
</dbReference>
<dbReference type="GO" id="GO:0016114">
    <property type="term" value="P:terpenoid biosynthetic process"/>
    <property type="evidence" value="ECO:0007669"/>
    <property type="project" value="InterPro"/>
</dbReference>
<dbReference type="Proteomes" id="UP000030748">
    <property type="component" value="Unassembled WGS sequence"/>
</dbReference>
<feature type="non-terminal residue" evidence="3">
    <location>
        <position position="157"/>
    </location>
</feature>
<dbReference type="Gene3D" id="1.50.10.130">
    <property type="entry name" value="Terpene synthase, N-terminal domain"/>
    <property type="match status" value="1"/>
</dbReference>
<dbReference type="SUPFAM" id="SSF48576">
    <property type="entry name" value="Terpenoid synthases"/>
    <property type="match status" value="1"/>
</dbReference>
<keyword evidence="4" id="KW-1185">Reference proteome</keyword>
<protein>
    <recommendedName>
        <fullName evidence="2">Terpene synthase N-terminal domain-containing protein</fullName>
    </recommendedName>
</protein>
<evidence type="ECO:0000313" key="3">
    <source>
        <dbReference type="EMBL" id="EYU18421.1"/>
    </source>
</evidence>
<feature type="domain" description="Terpene synthase N-terminal" evidence="2">
    <location>
        <begin position="1"/>
        <end position="76"/>
    </location>
</feature>
<reference evidence="3 4" key="1">
    <citation type="journal article" date="2013" name="Proc. Natl. Acad. Sci. U.S.A.">
        <title>Fine-scale variation in meiotic recombination in Mimulus inferred from population shotgun sequencing.</title>
        <authorList>
            <person name="Hellsten U."/>
            <person name="Wright K.M."/>
            <person name="Jenkins J."/>
            <person name="Shu S."/>
            <person name="Yuan Y."/>
            <person name="Wessler S.R."/>
            <person name="Schmutz J."/>
            <person name="Willis J.H."/>
            <person name="Rokhsar D.S."/>
        </authorList>
    </citation>
    <scope>NUCLEOTIDE SEQUENCE [LARGE SCALE GENOMIC DNA]</scope>
    <source>
        <strain evidence="4">cv. DUN x IM62</strain>
    </source>
</reference>
<organism evidence="3 4">
    <name type="scientific">Erythranthe guttata</name>
    <name type="common">Yellow monkey flower</name>
    <name type="synonym">Mimulus guttatus</name>
    <dbReference type="NCBI Taxonomy" id="4155"/>
    <lineage>
        <taxon>Eukaryota</taxon>
        <taxon>Viridiplantae</taxon>
        <taxon>Streptophyta</taxon>
        <taxon>Embryophyta</taxon>
        <taxon>Tracheophyta</taxon>
        <taxon>Spermatophyta</taxon>
        <taxon>Magnoliopsida</taxon>
        <taxon>eudicotyledons</taxon>
        <taxon>Gunneridae</taxon>
        <taxon>Pentapetalae</taxon>
        <taxon>asterids</taxon>
        <taxon>lamiids</taxon>
        <taxon>Lamiales</taxon>
        <taxon>Phrymaceae</taxon>
        <taxon>Erythranthe</taxon>
    </lineage>
</organism>
<evidence type="ECO:0000259" key="2">
    <source>
        <dbReference type="Pfam" id="PF01397"/>
    </source>
</evidence>
<accession>A0A022PRL4</accession>
<name>A0A022PRL4_ERYGU</name>
<dbReference type="Gene3D" id="1.10.600.10">
    <property type="entry name" value="Farnesyl Diphosphate Synthase"/>
    <property type="match status" value="1"/>
</dbReference>
<dbReference type="Pfam" id="PF01397">
    <property type="entry name" value="Terpene_synth"/>
    <property type="match status" value="1"/>
</dbReference>
<keyword evidence="1" id="KW-0460">Magnesium</keyword>
<dbReference type="PANTHER" id="PTHR31225:SF9">
    <property type="entry name" value="TERPENE SYNTHASE 10"/>
    <property type="match status" value="1"/>
</dbReference>
<dbReference type="InterPro" id="IPR008949">
    <property type="entry name" value="Isoprenoid_synthase_dom_sf"/>
</dbReference>
<evidence type="ECO:0000313" key="4">
    <source>
        <dbReference type="Proteomes" id="UP000030748"/>
    </source>
</evidence>
<evidence type="ECO:0000256" key="1">
    <source>
        <dbReference type="ARBA" id="ARBA00022842"/>
    </source>
</evidence>
<dbReference type="AlphaFoldDB" id="A0A022PRL4"/>